<dbReference type="RefSeq" id="WP_111343704.1">
    <property type="nucleotide sequence ID" value="NZ_QLII01000001.1"/>
</dbReference>
<dbReference type="GO" id="GO:0005886">
    <property type="term" value="C:plasma membrane"/>
    <property type="evidence" value="ECO:0007669"/>
    <property type="project" value="UniProtKB-SubCell"/>
</dbReference>
<evidence type="ECO:0000256" key="6">
    <source>
        <dbReference type="SAM" id="Phobius"/>
    </source>
</evidence>
<name>A0A327NRL6_9BACT</name>
<feature type="transmembrane region" description="Helical" evidence="6">
    <location>
        <begin position="425"/>
        <end position="445"/>
    </location>
</feature>
<evidence type="ECO:0000256" key="1">
    <source>
        <dbReference type="ARBA" id="ARBA00004651"/>
    </source>
</evidence>
<keyword evidence="4 6" id="KW-1133">Transmembrane helix</keyword>
<dbReference type="EMBL" id="QLII01000001">
    <property type="protein sequence ID" value="RAI75368.1"/>
    <property type="molecule type" value="Genomic_DNA"/>
</dbReference>
<keyword evidence="9" id="KW-1185">Reference proteome</keyword>
<dbReference type="PANTHER" id="PTHR30572">
    <property type="entry name" value="MEMBRANE COMPONENT OF TRANSPORTER-RELATED"/>
    <property type="match status" value="1"/>
</dbReference>
<dbReference type="Pfam" id="PF02687">
    <property type="entry name" value="FtsX"/>
    <property type="match status" value="1"/>
</dbReference>
<evidence type="ECO:0000313" key="8">
    <source>
        <dbReference type="EMBL" id="RAI75368.1"/>
    </source>
</evidence>
<accession>A0A327NRL6</accession>
<dbReference type="OrthoDB" id="5933722at2"/>
<gene>
    <name evidence="8" type="ORF">HMF3257_16430</name>
</gene>
<feature type="transmembrane region" description="Helical" evidence="6">
    <location>
        <begin position="339"/>
        <end position="363"/>
    </location>
</feature>
<evidence type="ECO:0000256" key="3">
    <source>
        <dbReference type="ARBA" id="ARBA00022692"/>
    </source>
</evidence>
<evidence type="ECO:0000256" key="2">
    <source>
        <dbReference type="ARBA" id="ARBA00022475"/>
    </source>
</evidence>
<organism evidence="8 9">
    <name type="scientific">Spirosoma telluris</name>
    <dbReference type="NCBI Taxonomy" id="2183553"/>
    <lineage>
        <taxon>Bacteria</taxon>
        <taxon>Pseudomonadati</taxon>
        <taxon>Bacteroidota</taxon>
        <taxon>Cytophagia</taxon>
        <taxon>Cytophagales</taxon>
        <taxon>Cytophagaceae</taxon>
        <taxon>Spirosoma</taxon>
    </lineage>
</organism>
<dbReference type="AlphaFoldDB" id="A0A327NRL6"/>
<comment type="caution">
    <text evidence="8">The sequence shown here is derived from an EMBL/GenBank/DDBJ whole genome shotgun (WGS) entry which is preliminary data.</text>
</comment>
<proteinExistence type="predicted"/>
<dbReference type="InterPro" id="IPR050250">
    <property type="entry name" value="Macrolide_Exporter_MacB"/>
</dbReference>
<evidence type="ECO:0000256" key="5">
    <source>
        <dbReference type="ARBA" id="ARBA00023136"/>
    </source>
</evidence>
<feature type="transmembrane region" description="Helical" evidence="6">
    <location>
        <begin position="375"/>
        <end position="405"/>
    </location>
</feature>
<evidence type="ECO:0000256" key="4">
    <source>
        <dbReference type="ARBA" id="ARBA00022989"/>
    </source>
</evidence>
<evidence type="ECO:0000313" key="9">
    <source>
        <dbReference type="Proteomes" id="UP000249016"/>
    </source>
</evidence>
<keyword evidence="5 6" id="KW-0472">Membrane</keyword>
<feature type="domain" description="ABC3 transporter permease C-terminal" evidence="7">
    <location>
        <begin position="343"/>
        <end position="455"/>
    </location>
</feature>
<reference evidence="8 9" key="1">
    <citation type="submission" date="2018-06" db="EMBL/GenBank/DDBJ databases">
        <title>Spirosoma sp. HMF3257 Genome sequencing and assembly.</title>
        <authorList>
            <person name="Kang H."/>
            <person name="Cha I."/>
            <person name="Kim H."/>
            <person name="Kang J."/>
            <person name="Joh K."/>
        </authorList>
    </citation>
    <scope>NUCLEOTIDE SEQUENCE [LARGE SCALE GENOMIC DNA]</scope>
    <source>
        <strain evidence="8 9">HMF3257</strain>
    </source>
</reference>
<sequence length="462" mass="50401">MGETFVLTLLATGIAIVLAKGALAYLGNIIPKGVALDFSHPQLYVFLLIVALLTALLAGTYPGVLISRLSPVLALRSQTSQAAGSAGLRRVLIVGQFAVAQVFIVGALLVGQQLRFLINSDLGFQREAIVTFHTPTSSFFNGDHKEARFTLADQIRKLAGVERVSMANQTPISGGYSTSTLEYTGKKGKLKINVYRKEADTTYMGLYGLKLVAGRNLLPSDTAREYIINETLAKRIGFQNPADAVGHVLATLPIVGVVSDFHHRSLHNAIQPTALMSQKNDLHTFNVRFRRSGADSFDKTLAQIKTLWGNTYPDEPFNPKFFDESVAELYGKERNLGKLVTLATGIAVFISCLGLFGLVTFTAQRRTKEIGVRKVLGASVASIVTLLSKDFLVLILVAVLIATPVAWWGVDKWLQDFAYKIDIEWWMFALAGLLAVVIALLTISFQSIKAALMNPVKSLRSE</sequence>
<feature type="transmembrane region" description="Helical" evidence="6">
    <location>
        <begin position="87"/>
        <end position="110"/>
    </location>
</feature>
<dbReference type="InterPro" id="IPR003838">
    <property type="entry name" value="ABC3_permease_C"/>
</dbReference>
<protein>
    <recommendedName>
        <fullName evidence="7">ABC3 transporter permease C-terminal domain-containing protein</fullName>
    </recommendedName>
</protein>
<dbReference type="Proteomes" id="UP000249016">
    <property type="component" value="Unassembled WGS sequence"/>
</dbReference>
<keyword evidence="3 6" id="KW-0812">Transmembrane</keyword>
<feature type="transmembrane region" description="Helical" evidence="6">
    <location>
        <begin position="43"/>
        <end position="66"/>
    </location>
</feature>
<dbReference type="PANTHER" id="PTHR30572:SF18">
    <property type="entry name" value="ABC-TYPE MACROLIDE FAMILY EXPORT SYSTEM PERMEASE COMPONENT 2"/>
    <property type="match status" value="1"/>
</dbReference>
<comment type="subcellular location">
    <subcellularLocation>
        <location evidence="1">Cell membrane</location>
        <topology evidence="1">Multi-pass membrane protein</topology>
    </subcellularLocation>
</comment>
<dbReference type="GO" id="GO:0022857">
    <property type="term" value="F:transmembrane transporter activity"/>
    <property type="evidence" value="ECO:0007669"/>
    <property type="project" value="TreeGrafter"/>
</dbReference>
<evidence type="ECO:0000259" key="7">
    <source>
        <dbReference type="Pfam" id="PF02687"/>
    </source>
</evidence>
<keyword evidence="2" id="KW-1003">Cell membrane</keyword>